<dbReference type="EMBL" id="KE747810">
    <property type="protein sequence ID" value="RMZ67681.1"/>
    <property type="molecule type" value="Genomic_DNA"/>
</dbReference>
<dbReference type="PANTHER" id="PTHR21310">
    <property type="entry name" value="AMINOGLYCOSIDE PHOSPHOTRANSFERASE-RELATED-RELATED"/>
    <property type="match status" value="1"/>
</dbReference>
<gene>
    <name evidence="2" type="ORF">GMOD_00001641</name>
</gene>
<proteinExistence type="predicted"/>
<dbReference type="OrthoDB" id="8300194at2759"/>
<dbReference type="AlphaFoldDB" id="A0A3M7LZP8"/>
<dbReference type="PANTHER" id="PTHR21310:SF55">
    <property type="entry name" value="AMINOGLYCOSIDE PHOSPHOTRANSFERASE DOMAIN-CONTAINING PROTEIN"/>
    <property type="match status" value="1"/>
</dbReference>
<reference evidence="2 3" key="1">
    <citation type="journal article" date="2014" name="PLoS ONE">
        <title>De novo Genome Assembly of the Fungal Plant Pathogen Pyrenophora semeniperda.</title>
        <authorList>
            <person name="Soliai M.M."/>
            <person name="Meyer S.E."/>
            <person name="Udall J.A."/>
            <person name="Elzinga D.E."/>
            <person name="Hermansen R.A."/>
            <person name="Bodily P.M."/>
            <person name="Hart A.A."/>
            <person name="Coleman C.E."/>
        </authorList>
    </citation>
    <scope>NUCLEOTIDE SEQUENCE [LARGE SCALE GENOMIC DNA]</scope>
    <source>
        <strain evidence="2 3">CCB06</strain>
        <tissue evidence="2">Mycelium</tissue>
    </source>
</reference>
<dbReference type="InterPro" id="IPR051678">
    <property type="entry name" value="AGP_Transferase"/>
</dbReference>
<evidence type="ECO:0000313" key="3">
    <source>
        <dbReference type="Proteomes" id="UP000265663"/>
    </source>
</evidence>
<keyword evidence="3" id="KW-1185">Reference proteome</keyword>
<evidence type="ECO:0000313" key="2">
    <source>
        <dbReference type="EMBL" id="RMZ67681.1"/>
    </source>
</evidence>
<keyword evidence="2" id="KW-0418">Kinase</keyword>
<protein>
    <submittedName>
        <fullName evidence="2">Kinase subdomain-containing</fullName>
    </submittedName>
</protein>
<dbReference type="Pfam" id="PF01636">
    <property type="entry name" value="APH"/>
    <property type="match status" value="1"/>
</dbReference>
<dbReference type="CDD" id="cd05120">
    <property type="entry name" value="APH_ChoK_like"/>
    <property type="match status" value="1"/>
</dbReference>
<organism evidence="2 3">
    <name type="scientific">Pyrenophora seminiperda CCB06</name>
    <dbReference type="NCBI Taxonomy" id="1302712"/>
    <lineage>
        <taxon>Eukaryota</taxon>
        <taxon>Fungi</taxon>
        <taxon>Dikarya</taxon>
        <taxon>Ascomycota</taxon>
        <taxon>Pezizomycotina</taxon>
        <taxon>Dothideomycetes</taxon>
        <taxon>Pleosporomycetidae</taxon>
        <taxon>Pleosporales</taxon>
        <taxon>Pleosporineae</taxon>
        <taxon>Pleosporaceae</taxon>
        <taxon>Pyrenophora</taxon>
    </lineage>
</organism>
<evidence type="ECO:0000259" key="1">
    <source>
        <dbReference type="Pfam" id="PF01636"/>
    </source>
</evidence>
<feature type="domain" description="Aminoglycoside phosphotransferase" evidence="1">
    <location>
        <begin position="71"/>
        <end position="257"/>
    </location>
</feature>
<name>A0A3M7LZP8_9PLEO</name>
<keyword evidence="2" id="KW-0808">Transferase</keyword>
<dbReference type="GO" id="GO:0016301">
    <property type="term" value="F:kinase activity"/>
    <property type="evidence" value="ECO:0007669"/>
    <property type="project" value="UniProtKB-KW"/>
</dbReference>
<accession>A0A3M7LZP8</accession>
<sequence>MPHKSATEKESSAHTAHSELSGEINATTFRRYSTLLAIKLLKRFGKRTGTVLHLSKKICVKYGEIVTLNDAASMQFVAKHTSVPVPRVYCAFEHAGRRYIVMERLKGKNIASGWYLRSEESRNKILSQLKDMVGEIRRIPPPPGTGVAHANGGPLSDPRLPSVNSDYFGPFRTFQDFHKYLRRGMEVPPKDMPEVGEFIAQQDSIQPPPVFTHGDLSSLNVIASGDKIIGIIDWETAGWYPAYWEYTNAWNANPQNAFWQDEVDKFLQPMPKELEMEKLRLKWFGDY</sequence>
<dbReference type="SUPFAM" id="SSF56112">
    <property type="entry name" value="Protein kinase-like (PK-like)"/>
    <property type="match status" value="1"/>
</dbReference>
<dbReference type="Gene3D" id="3.90.1200.10">
    <property type="match status" value="1"/>
</dbReference>
<dbReference type="InterPro" id="IPR002575">
    <property type="entry name" value="Aminoglycoside_PTrfase"/>
</dbReference>
<dbReference type="InterPro" id="IPR011009">
    <property type="entry name" value="Kinase-like_dom_sf"/>
</dbReference>
<dbReference type="Proteomes" id="UP000265663">
    <property type="component" value="Unassembled WGS sequence"/>
</dbReference>